<sequence>MAKPLFTNDAVVLGILLGILSFVFLTGRSEHPFWKKFYKYVPTLLLCYFIPSIFNSLGIFSGESSRLYFVASRYLLPTSLVLLTISIDLPSIIKLGPKALVMFFTGTAGIIIGGPLAIMVVSVFAPDIVGGAGPEAVWRGLTTVAGSWIGGGANQAAMKEIFNVGDGLFSAMIAVDVIVANIWLAFLLYGAG</sequence>
<organism evidence="2">
    <name type="scientific">marine metagenome</name>
    <dbReference type="NCBI Taxonomy" id="408172"/>
    <lineage>
        <taxon>unclassified sequences</taxon>
        <taxon>metagenomes</taxon>
        <taxon>ecological metagenomes</taxon>
    </lineage>
</organism>
<protein>
    <recommendedName>
        <fullName evidence="3">DUF819 family protein</fullName>
    </recommendedName>
</protein>
<evidence type="ECO:0008006" key="3">
    <source>
        <dbReference type="Google" id="ProtNLM"/>
    </source>
</evidence>
<feature type="transmembrane region" description="Helical" evidence="1">
    <location>
        <begin position="74"/>
        <end position="93"/>
    </location>
</feature>
<keyword evidence="1" id="KW-0472">Membrane</keyword>
<feature type="transmembrane region" description="Helical" evidence="1">
    <location>
        <begin position="100"/>
        <end position="125"/>
    </location>
</feature>
<feature type="transmembrane region" description="Helical" evidence="1">
    <location>
        <begin position="6"/>
        <end position="25"/>
    </location>
</feature>
<feature type="non-terminal residue" evidence="2">
    <location>
        <position position="192"/>
    </location>
</feature>
<gene>
    <name evidence="2" type="ORF">METZ01_LOCUS389040</name>
</gene>
<accession>A0A382UPJ1</accession>
<feature type="transmembrane region" description="Helical" evidence="1">
    <location>
        <begin position="168"/>
        <end position="189"/>
    </location>
</feature>
<feature type="transmembrane region" description="Helical" evidence="1">
    <location>
        <begin position="37"/>
        <end position="54"/>
    </location>
</feature>
<proteinExistence type="predicted"/>
<keyword evidence="1" id="KW-0812">Transmembrane</keyword>
<dbReference type="EMBL" id="UINC01145823">
    <property type="protein sequence ID" value="SVD36186.1"/>
    <property type="molecule type" value="Genomic_DNA"/>
</dbReference>
<keyword evidence="1" id="KW-1133">Transmembrane helix</keyword>
<dbReference type="AlphaFoldDB" id="A0A382UPJ1"/>
<evidence type="ECO:0000313" key="2">
    <source>
        <dbReference type="EMBL" id="SVD36186.1"/>
    </source>
</evidence>
<name>A0A382UPJ1_9ZZZZ</name>
<dbReference type="InterPro" id="IPR008537">
    <property type="entry name" value="DUF819"/>
</dbReference>
<dbReference type="Pfam" id="PF05684">
    <property type="entry name" value="DUF819"/>
    <property type="match status" value="1"/>
</dbReference>
<reference evidence="2" key="1">
    <citation type="submission" date="2018-05" db="EMBL/GenBank/DDBJ databases">
        <authorList>
            <person name="Lanie J.A."/>
            <person name="Ng W.-L."/>
            <person name="Kazmierczak K.M."/>
            <person name="Andrzejewski T.M."/>
            <person name="Davidsen T.M."/>
            <person name="Wayne K.J."/>
            <person name="Tettelin H."/>
            <person name="Glass J.I."/>
            <person name="Rusch D."/>
            <person name="Podicherti R."/>
            <person name="Tsui H.-C.T."/>
            <person name="Winkler M.E."/>
        </authorList>
    </citation>
    <scope>NUCLEOTIDE SEQUENCE</scope>
</reference>
<dbReference type="PANTHER" id="PTHR34289:SF8">
    <property type="entry name" value="DUF819 DOMAIN-CONTAINING PROTEIN"/>
    <property type="match status" value="1"/>
</dbReference>
<dbReference type="PANTHER" id="PTHR34289">
    <property type="entry name" value="PROTEIN, PUTATIVE (DUF819)-RELATED"/>
    <property type="match status" value="1"/>
</dbReference>
<evidence type="ECO:0000256" key="1">
    <source>
        <dbReference type="SAM" id="Phobius"/>
    </source>
</evidence>